<protein>
    <submittedName>
        <fullName evidence="2">Uncharacterized protein</fullName>
    </submittedName>
</protein>
<proteinExistence type="predicted"/>
<evidence type="ECO:0000256" key="1">
    <source>
        <dbReference type="SAM" id="MobiDB-lite"/>
    </source>
</evidence>
<reference evidence="2 3" key="1">
    <citation type="submission" date="2017-10" db="EMBL/GenBank/DDBJ databases">
        <title>Complete nucleotide sequences and annotations of phi673 and phi674, two new lytic phages of Corynebacterium glutamicum ATCC 13032.</title>
        <authorList>
            <person name="Yomantas Y.A.V."/>
            <person name="Abalakina E.G."/>
            <person name="Lobanova J.S."/>
            <person name="Mamontov V.A."/>
            <person name="Stoynova N.V."/>
            <person name="Mashko S.V."/>
        </authorList>
    </citation>
    <scope>NUCLEOTIDE SEQUENCE [LARGE SCALE GENOMIC DNA]</scope>
</reference>
<gene>
    <name evidence="2" type="ORF">phi673_gp52</name>
</gene>
<feature type="region of interest" description="Disordered" evidence="1">
    <location>
        <begin position="55"/>
        <end position="79"/>
    </location>
</feature>
<organism evidence="2 3">
    <name type="scientific">Corynebacterium phage phi673</name>
    <dbReference type="NCBI Taxonomy" id="2052821"/>
    <lineage>
        <taxon>Viruses</taxon>
        <taxon>Duplodnaviria</taxon>
        <taxon>Heunggongvirae</taxon>
        <taxon>Uroviricota</taxon>
        <taxon>Caudoviricetes</taxon>
        <taxon>Ikedavirus</taxon>
        <taxon>Ikedavirus phi673</taxon>
    </lineage>
</organism>
<accession>A0A2H4PIZ2</accession>
<name>A0A2H4PIZ2_9CAUD</name>
<evidence type="ECO:0000313" key="2">
    <source>
        <dbReference type="EMBL" id="ATW62914.1"/>
    </source>
</evidence>
<dbReference type="EMBL" id="MG324353">
    <property type="protein sequence ID" value="ATW62914.1"/>
    <property type="molecule type" value="Genomic_DNA"/>
</dbReference>
<evidence type="ECO:0000313" key="3">
    <source>
        <dbReference type="Proteomes" id="UP000241893"/>
    </source>
</evidence>
<sequence>MGLKSDNRERLTDAQVEELRHEYVRLRDMQEPEEPVTEIEEYLAQRYGVTPVTVGNIASGKSRRNVGGPLTPRPKTRRDARKAGFVAGVKMIVRDKAGREVYTCTYPDGHTVSTIPIAMELSDDE</sequence>
<dbReference type="Proteomes" id="UP000241893">
    <property type="component" value="Segment"/>
</dbReference>
<keyword evidence="3" id="KW-1185">Reference proteome</keyword>
<dbReference type="OrthoDB" id="32115at10239"/>